<dbReference type="SMART" id="SM01234">
    <property type="entry name" value="Haemolytic"/>
    <property type="match status" value="1"/>
</dbReference>
<organism evidence="1 2">
    <name type="scientific">Duganella guangzhouensis</name>
    <dbReference type="NCBI Taxonomy" id="2666084"/>
    <lineage>
        <taxon>Bacteria</taxon>
        <taxon>Pseudomonadati</taxon>
        <taxon>Pseudomonadota</taxon>
        <taxon>Betaproteobacteria</taxon>
        <taxon>Burkholderiales</taxon>
        <taxon>Oxalobacteraceae</taxon>
        <taxon>Telluria group</taxon>
        <taxon>Duganella</taxon>
    </lineage>
</organism>
<proteinExistence type="predicted"/>
<sequence>MKALALAAIAFYQRYLSPLKGFSCAFRGHTGRDSCSCYGRRVIARYGVLRGLTLLNRRLTACGAVHRHHHPAPPPSRLRAHYRAQAGFCDVPSCDVPSCDLPSCHLPHLPCDGVNPCQLLDCASSCADGPSCRDWWRNRRRNKDDALYVRMPPPPGL</sequence>
<dbReference type="RefSeq" id="WP_154382341.1">
    <property type="nucleotide sequence ID" value="NZ_WKJK01000018.1"/>
</dbReference>
<evidence type="ECO:0000313" key="2">
    <source>
        <dbReference type="Proteomes" id="UP000433309"/>
    </source>
</evidence>
<reference evidence="1 2" key="1">
    <citation type="submission" date="2019-11" db="EMBL/GenBank/DDBJ databases">
        <title>Novel species isolated from a subtropical stream in China.</title>
        <authorList>
            <person name="Lu H."/>
        </authorList>
    </citation>
    <scope>NUCLEOTIDE SEQUENCE [LARGE SCALE GENOMIC DNA]</scope>
    <source>
        <strain evidence="1 2">FT80W</strain>
    </source>
</reference>
<gene>
    <name evidence="1" type="primary">yidD</name>
    <name evidence="1" type="ORF">GJ699_27260</name>
</gene>
<dbReference type="Proteomes" id="UP000433309">
    <property type="component" value="Unassembled WGS sequence"/>
</dbReference>
<keyword evidence="2" id="KW-1185">Reference proteome</keyword>
<evidence type="ECO:0000313" key="1">
    <source>
        <dbReference type="EMBL" id="MRW93699.1"/>
    </source>
</evidence>
<comment type="caution">
    <text evidence="1">The sequence shown here is derived from an EMBL/GenBank/DDBJ whole genome shotgun (WGS) entry which is preliminary data.</text>
</comment>
<dbReference type="EMBL" id="WKJK01000018">
    <property type="protein sequence ID" value="MRW93699.1"/>
    <property type="molecule type" value="Genomic_DNA"/>
</dbReference>
<dbReference type="AlphaFoldDB" id="A0A6I2LBQ6"/>
<dbReference type="Pfam" id="PF01809">
    <property type="entry name" value="YidD"/>
    <property type="match status" value="1"/>
</dbReference>
<dbReference type="NCBIfam" id="TIGR00278">
    <property type="entry name" value="membrane protein insertion efficiency factor YidD"/>
    <property type="match status" value="1"/>
</dbReference>
<protein>
    <submittedName>
        <fullName evidence="1">Membrane protein insertion efficiency factor YidD</fullName>
    </submittedName>
</protein>
<dbReference type="InterPro" id="IPR002696">
    <property type="entry name" value="Membr_insert_effic_factor_YidD"/>
</dbReference>
<name>A0A6I2LBQ6_9BURK</name>
<accession>A0A6I2LBQ6</accession>